<comment type="caution">
    <text evidence="1">The sequence shown here is derived from an EMBL/GenBank/DDBJ whole genome shotgun (WGS) entry which is preliminary data.</text>
</comment>
<organism evidence="1 2">
    <name type="scientific">Clostridium paraputrificum</name>
    <dbReference type="NCBI Taxonomy" id="29363"/>
    <lineage>
        <taxon>Bacteria</taxon>
        <taxon>Bacillati</taxon>
        <taxon>Bacillota</taxon>
        <taxon>Clostridia</taxon>
        <taxon>Eubacteriales</taxon>
        <taxon>Clostridiaceae</taxon>
        <taxon>Clostridium</taxon>
    </lineage>
</organism>
<keyword evidence="2" id="KW-1185">Reference proteome</keyword>
<accession>A0A174WQ88</accession>
<dbReference type="Proteomes" id="UP000092714">
    <property type="component" value="Unassembled WGS sequence"/>
</dbReference>
<reference evidence="1 2" key="1">
    <citation type="submission" date="2016-06" db="EMBL/GenBank/DDBJ databases">
        <authorList>
            <person name="Kjaerup R.B."/>
            <person name="Dalgaard T.S."/>
            <person name="Juul-Madsen H.R."/>
        </authorList>
    </citation>
    <scope>NUCLEOTIDE SEQUENCE [LARGE SCALE GENOMIC DNA]</scope>
    <source>
        <strain evidence="1 2">373-A1</strain>
    </source>
</reference>
<proteinExistence type="predicted"/>
<name>A0A174WQ88_9CLOT</name>
<sequence>MGCGCLTKANNGDDGKAIVDLVRSKGKENFPLRYLYKIDCSCGSTFTMKTLVDKCVNCNMTYGVTPCGQNDKNNVKPAGINY</sequence>
<protein>
    <submittedName>
        <fullName evidence="1">Uncharacterized protein</fullName>
    </submittedName>
</protein>
<dbReference type="GeneID" id="42775203"/>
<dbReference type="AlphaFoldDB" id="A0A174WQ88"/>
<evidence type="ECO:0000313" key="2">
    <source>
        <dbReference type="Proteomes" id="UP000092714"/>
    </source>
</evidence>
<gene>
    <name evidence="1" type="ORF">CP373A1_06270</name>
</gene>
<dbReference type="eggNOG" id="ENOG5032Y3Y">
    <property type="taxonomic scope" value="Bacteria"/>
</dbReference>
<evidence type="ECO:0000313" key="1">
    <source>
        <dbReference type="EMBL" id="OBY11098.1"/>
    </source>
</evidence>
<dbReference type="OrthoDB" id="9798730at2"/>
<dbReference type="RefSeq" id="WP_027097367.1">
    <property type="nucleotide sequence ID" value="NZ_CABHIH010000005.1"/>
</dbReference>
<dbReference type="EMBL" id="MAPZ01000016">
    <property type="protein sequence ID" value="OBY11098.1"/>
    <property type="molecule type" value="Genomic_DNA"/>
</dbReference>